<evidence type="ECO:0000313" key="2">
    <source>
        <dbReference type="Proteomes" id="UP000306402"/>
    </source>
</evidence>
<dbReference type="RefSeq" id="WP_138367848.1">
    <property type="nucleotide sequence ID" value="NZ_VCEJ01000005.1"/>
</dbReference>
<dbReference type="EMBL" id="VCEJ01000005">
    <property type="protein sequence ID" value="TLU99559.1"/>
    <property type="molecule type" value="Genomic_DNA"/>
</dbReference>
<proteinExistence type="predicted"/>
<comment type="caution">
    <text evidence="1">The sequence shown here is derived from an EMBL/GenBank/DDBJ whole genome shotgun (WGS) entry which is preliminary data.</text>
</comment>
<dbReference type="GO" id="GO:0008757">
    <property type="term" value="F:S-adenosylmethionine-dependent methyltransferase activity"/>
    <property type="evidence" value="ECO:0007669"/>
    <property type="project" value="InterPro"/>
</dbReference>
<keyword evidence="1" id="KW-0808">Transferase</keyword>
<dbReference type="Proteomes" id="UP000306402">
    <property type="component" value="Unassembled WGS sequence"/>
</dbReference>
<dbReference type="Gene3D" id="3.40.50.150">
    <property type="entry name" value="Vaccinia Virus protein VP39"/>
    <property type="match status" value="1"/>
</dbReference>
<evidence type="ECO:0000313" key="1">
    <source>
        <dbReference type="EMBL" id="TLU99559.1"/>
    </source>
</evidence>
<protein>
    <submittedName>
        <fullName evidence="1">Methyltransferase domain-containing protein</fullName>
    </submittedName>
</protein>
<reference evidence="1 2" key="1">
    <citation type="submission" date="2019-05" db="EMBL/GenBank/DDBJ databases">
        <authorList>
            <person name="Qu J.-H."/>
        </authorList>
    </citation>
    <scope>NUCLEOTIDE SEQUENCE [LARGE SCALE GENOMIC DNA]</scope>
    <source>
        <strain evidence="1 2">T17</strain>
    </source>
</reference>
<accession>A0A5R9KTV0</accession>
<dbReference type="InterPro" id="IPR008715">
    <property type="entry name" value="SAM-MeTfrase_NodS-like"/>
</dbReference>
<gene>
    <name evidence="1" type="ORF">FEN17_23685</name>
</gene>
<keyword evidence="2" id="KW-1185">Reference proteome</keyword>
<dbReference type="GO" id="GO:0032259">
    <property type="term" value="P:methylation"/>
    <property type="evidence" value="ECO:0007669"/>
    <property type="project" value="UniProtKB-KW"/>
</dbReference>
<dbReference type="CDD" id="cd02440">
    <property type="entry name" value="AdoMet_MTases"/>
    <property type="match status" value="1"/>
</dbReference>
<name>A0A5R9KTV0_9BACT</name>
<dbReference type="Pfam" id="PF05401">
    <property type="entry name" value="NodS"/>
    <property type="match status" value="1"/>
</dbReference>
<dbReference type="SUPFAM" id="SSF53335">
    <property type="entry name" value="S-adenosyl-L-methionine-dependent methyltransferases"/>
    <property type="match status" value="1"/>
</dbReference>
<dbReference type="AlphaFoldDB" id="A0A5R9KTV0"/>
<dbReference type="GO" id="GO:0009312">
    <property type="term" value="P:oligosaccharide biosynthetic process"/>
    <property type="evidence" value="ECO:0007669"/>
    <property type="project" value="InterPro"/>
</dbReference>
<sequence length="197" mass="22684">MADQKDSLPEDYFNNVYQNSNDPWNFESSEYELGKYKETVKYLSRDFFKNAFEIGCSIGVLTHMFADRCGALLSVDAAEAPLVKARSRLRGFEHVRIEKMSVPQQFPEEQFDLILMSEVGYYLSMPDLLKLQQEMLNHLEKGGQLLLVHWTPEVHDYPLTGDQVHEAFLAISGEGGPLKLLHSSRAENYRLDSFEKR</sequence>
<dbReference type="InterPro" id="IPR029063">
    <property type="entry name" value="SAM-dependent_MTases_sf"/>
</dbReference>
<organism evidence="1 2">
    <name type="scientific">Dyadobacter luticola</name>
    <dbReference type="NCBI Taxonomy" id="1979387"/>
    <lineage>
        <taxon>Bacteria</taxon>
        <taxon>Pseudomonadati</taxon>
        <taxon>Bacteroidota</taxon>
        <taxon>Cytophagia</taxon>
        <taxon>Cytophagales</taxon>
        <taxon>Spirosomataceae</taxon>
        <taxon>Dyadobacter</taxon>
    </lineage>
</organism>
<keyword evidence="1" id="KW-0489">Methyltransferase</keyword>
<dbReference type="OrthoDB" id="9790023at2"/>